<feature type="signal peptide" evidence="1">
    <location>
        <begin position="1"/>
        <end position="20"/>
    </location>
</feature>
<gene>
    <name evidence="2" type="ORF">EDF85_2894</name>
</gene>
<evidence type="ECO:0000313" key="3">
    <source>
        <dbReference type="Proteomes" id="UP000269115"/>
    </source>
</evidence>
<dbReference type="Proteomes" id="UP000269115">
    <property type="component" value="Unassembled WGS sequence"/>
</dbReference>
<protein>
    <recommendedName>
        <fullName evidence="4">Halovibrin HvnA</fullName>
    </recommendedName>
</protein>
<dbReference type="EMBL" id="RJUR01000013">
    <property type="protein sequence ID" value="ROQ50102.1"/>
    <property type="molecule type" value="Genomic_DNA"/>
</dbReference>
<reference evidence="2 3" key="1">
    <citation type="submission" date="2018-11" db="EMBL/GenBank/DDBJ databases">
        <title>Genomic analyses of the natural microbiome of Caenorhabditis elegans.</title>
        <authorList>
            <person name="Samuel B."/>
        </authorList>
    </citation>
    <scope>NUCLEOTIDE SEQUENCE [LARGE SCALE GENOMIC DNA]</scope>
    <source>
        <strain evidence="2 3">BIGb0473</strain>
    </source>
</reference>
<proteinExistence type="predicted"/>
<keyword evidence="1" id="KW-0732">Signal</keyword>
<evidence type="ECO:0000313" key="2">
    <source>
        <dbReference type="EMBL" id="ROQ50102.1"/>
    </source>
</evidence>
<dbReference type="AlphaFoldDB" id="A0A9X8EKZ0"/>
<feature type="chain" id="PRO_5040828527" description="Halovibrin HvnA" evidence="1">
    <location>
        <begin position="21"/>
        <end position="312"/>
    </location>
</feature>
<evidence type="ECO:0000256" key="1">
    <source>
        <dbReference type="SAM" id="SignalP"/>
    </source>
</evidence>
<accession>A0A9X8EKZ0</accession>
<organism evidence="2 3">
    <name type="scientific">Pseudomonas putida</name>
    <name type="common">Arthrobacter siderocapsulatus</name>
    <dbReference type="NCBI Taxonomy" id="303"/>
    <lineage>
        <taxon>Bacteria</taxon>
        <taxon>Pseudomonadati</taxon>
        <taxon>Pseudomonadota</taxon>
        <taxon>Gammaproteobacteria</taxon>
        <taxon>Pseudomonadales</taxon>
        <taxon>Pseudomonadaceae</taxon>
        <taxon>Pseudomonas</taxon>
    </lineage>
</organism>
<comment type="caution">
    <text evidence="2">The sequence shown here is derived from an EMBL/GenBank/DDBJ whole genome shotgun (WGS) entry which is preliminary data.</text>
</comment>
<name>A0A9X8EKZ0_PSEPU</name>
<evidence type="ECO:0008006" key="4">
    <source>
        <dbReference type="Google" id="ProtNLM"/>
    </source>
</evidence>
<sequence>MLNTFTLLLLISLMTACANRAPVQPASDEFAQASSVPPTVQAAALQSRAGTAAVSGATVARHLQERYRDTRQNCDASSAPAFLCSGILMRATQNSPAFHSWNPNPTASGVSFSYLRADSAFSRLAYGYTNGFIFVPILYANNQYKPRVLCSFPVDADSNRRESQGCGQNVGYPTVSRECRAQGIGTAEQWLAHYNANRINARQCGFNVRDELNKEGAIAFYQSLRARNLPGANLGGIQNEVRMALWPQNIGRQLPMEAFFYIGGSASGRAGAQADQRDFFSQTGILVPIIAVTLPSGATPARFQFITADQTR</sequence>